<dbReference type="OrthoDB" id="2121828at2759"/>
<dbReference type="InterPro" id="IPR001117">
    <property type="entry name" value="Cu-oxidase_2nd"/>
</dbReference>
<protein>
    <recommendedName>
        <fullName evidence="4">laccase</fullName>
        <ecNumber evidence="4">1.10.3.2</ecNumber>
    </recommendedName>
</protein>
<dbReference type="GO" id="GO:0005507">
    <property type="term" value="F:copper ion binding"/>
    <property type="evidence" value="ECO:0007669"/>
    <property type="project" value="InterPro"/>
</dbReference>
<feature type="domain" description="Plastocyanin-like" evidence="15">
    <location>
        <begin position="427"/>
        <end position="548"/>
    </location>
</feature>
<evidence type="ECO:0000256" key="11">
    <source>
        <dbReference type="ARBA" id="ARBA00023180"/>
    </source>
</evidence>
<dbReference type="InterPro" id="IPR011706">
    <property type="entry name" value="Cu-oxidase_C"/>
</dbReference>
<evidence type="ECO:0000256" key="1">
    <source>
        <dbReference type="ARBA" id="ARBA00000349"/>
    </source>
</evidence>
<feature type="chain" id="PRO_5008058177" description="laccase" evidence="13">
    <location>
        <begin position="18"/>
        <end position="584"/>
    </location>
</feature>
<evidence type="ECO:0000256" key="4">
    <source>
        <dbReference type="ARBA" id="ARBA00012297"/>
    </source>
</evidence>
<comment type="cofactor">
    <cofactor evidence="2">
        <name>Cu cation</name>
        <dbReference type="ChEBI" id="CHEBI:23378"/>
    </cofactor>
</comment>
<reference evidence="17 18" key="1">
    <citation type="submission" date="2016-05" db="EMBL/GenBank/DDBJ databases">
        <title>Comparative analysis of secretome profiles of manganese(II)-oxidizing ascomycete fungi.</title>
        <authorList>
            <consortium name="DOE Joint Genome Institute"/>
            <person name="Zeiner C.A."/>
            <person name="Purvine S.O."/>
            <person name="Zink E.M."/>
            <person name="Wu S."/>
            <person name="Pasa-Tolic L."/>
            <person name="Chaput D.L."/>
            <person name="Haridas S."/>
            <person name="Grigoriev I.V."/>
            <person name="Santelli C.M."/>
            <person name="Hansel C.M."/>
        </authorList>
    </citation>
    <scope>NUCLEOTIDE SEQUENCE [LARGE SCALE GENOMIC DNA]</scope>
    <source>
        <strain evidence="17 18">AP3s5-JAC2a</strain>
    </source>
</reference>
<comment type="similarity">
    <text evidence="3">Belongs to the multicopper oxidase family.</text>
</comment>
<dbReference type="PANTHER" id="PTHR11709:SF502">
    <property type="entry name" value="MULTICOPPER OXIDASE"/>
    <property type="match status" value="1"/>
</dbReference>
<evidence type="ECO:0000256" key="7">
    <source>
        <dbReference type="ARBA" id="ARBA00022737"/>
    </source>
</evidence>
<keyword evidence="7" id="KW-0677">Repeat</keyword>
<evidence type="ECO:0000259" key="16">
    <source>
        <dbReference type="Pfam" id="PF07732"/>
    </source>
</evidence>
<dbReference type="CDD" id="cd13880">
    <property type="entry name" value="CuRO_2_MaLCC_like"/>
    <property type="match status" value="1"/>
</dbReference>
<evidence type="ECO:0000256" key="8">
    <source>
        <dbReference type="ARBA" id="ARBA00023002"/>
    </source>
</evidence>
<evidence type="ECO:0000256" key="3">
    <source>
        <dbReference type="ARBA" id="ARBA00010609"/>
    </source>
</evidence>
<dbReference type="Gene3D" id="2.60.40.420">
    <property type="entry name" value="Cupredoxins - blue copper proteins"/>
    <property type="match status" value="3"/>
</dbReference>
<dbReference type="CDD" id="cd13854">
    <property type="entry name" value="CuRO_1_MaLCC_like"/>
    <property type="match status" value="1"/>
</dbReference>
<name>A0A177CHE1_9PLEO</name>
<evidence type="ECO:0000313" key="17">
    <source>
        <dbReference type="EMBL" id="OAG06269.1"/>
    </source>
</evidence>
<keyword evidence="9" id="KW-0186">Copper</keyword>
<dbReference type="FunFam" id="2.60.40.420:FF:000046">
    <property type="entry name" value="Multicopper oxidase"/>
    <property type="match status" value="1"/>
</dbReference>
<keyword evidence="11" id="KW-0325">Glycoprotein</keyword>
<keyword evidence="18" id="KW-1185">Reference proteome</keyword>
<evidence type="ECO:0000256" key="6">
    <source>
        <dbReference type="ARBA" id="ARBA00022729"/>
    </source>
</evidence>
<dbReference type="Pfam" id="PF07732">
    <property type="entry name" value="Cu-oxidase_3"/>
    <property type="match status" value="1"/>
</dbReference>
<sequence>MRSAFLLGAAVFGTASAHPRASPLVEDLLSPLRSSVSKVSSGVSSNTISTRATCSGNTADTRSEWCDYSIDTDYYSEVPDTGVTREYYFELTDVTVAPDGVSRTAMAVNGSIPGPTIFADWGDTVVVHVTNSLTDSQNGTSIHWHGIRQNYTNDQDGVVSITQCPTAPSEQITYTWRATQYGSSWYHSHFALQAWEGIFGGIVINGPATANYDEDLGMLFLNDWDHQTVDELYISAESSGPPTLDNGLINGTNTYDEGGFRYNVSFTSGTSYRMRLVNAAVDTHFKFSIDNHTLQVIASDLVPITPYETTVLDIGMGQRYDVIITADQASVADNFWLRAIPQSACSDNDNSDDIKGIVYYGDSVGTPSTSAYTYDDSCDDETANITPYLSKTVGDSSSTNTEAASVAFNDDSLFRWYLNSTTMVVDWEDPTLSQVLAGNTSYETSNAVITLPTADEWVYMVISTTMSVPHPIHLHGHDFFILAQGSGTYSSSSVTLNTDNPPRRDTAMLPASGYLVIAFETDNPGAWLMHCHIGWHTSEGFALQFIERYDEIAGITDSDRLSDGCSAWSTFQEENSIEQEDSGV</sequence>
<dbReference type="FunFam" id="2.60.40.420:FF:000038">
    <property type="entry name" value="Extracellular dihydrogeodin oxidase/laccase"/>
    <property type="match status" value="1"/>
</dbReference>
<dbReference type="InterPro" id="IPR008972">
    <property type="entry name" value="Cupredoxin"/>
</dbReference>
<dbReference type="InterPro" id="IPR011707">
    <property type="entry name" value="Cu-oxidase-like_N"/>
</dbReference>
<dbReference type="GO" id="GO:0052716">
    <property type="term" value="F:hydroquinone:oxygen oxidoreductase activity"/>
    <property type="evidence" value="ECO:0007669"/>
    <property type="project" value="UniProtKB-EC"/>
</dbReference>
<keyword evidence="12" id="KW-0439">Lignin degradation</keyword>
<evidence type="ECO:0000256" key="5">
    <source>
        <dbReference type="ARBA" id="ARBA00022723"/>
    </source>
</evidence>
<organism evidence="17 18">
    <name type="scientific">Paraphaeosphaeria sporulosa</name>
    <dbReference type="NCBI Taxonomy" id="1460663"/>
    <lineage>
        <taxon>Eukaryota</taxon>
        <taxon>Fungi</taxon>
        <taxon>Dikarya</taxon>
        <taxon>Ascomycota</taxon>
        <taxon>Pezizomycotina</taxon>
        <taxon>Dothideomycetes</taxon>
        <taxon>Pleosporomycetidae</taxon>
        <taxon>Pleosporales</taxon>
        <taxon>Massarineae</taxon>
        <taxon>Didymosphaeriaceae</taxon>
        <taxon>Paraphaeosphaeria</taxon>
    </lineage>
</organism>
<dbReference type="Proteomes" id="UP000077069">
    <property type="component" value="Unassembled WGS sequence"/>
</dbReference>
<evidence type="ECO:0000313" key="18">
    <source>
        <dbReference type="Proteomes" id="UP000077069"/>
    </source>
</evidence>
<feature type="domain" description="Plastocyanin-like" evidence="14">
    <location>
        <begin position="218"/>
        <end position="351"/>
    </location>
</feature>
<evidence type="ECO:0000259" key="15">
    <source>
        <dbReference type="Pfam" id="PF07731"/>
    </source>
</evidence>
<keyword evidence="5" id="KW-0479">Metal-binding</keyword>
<dbReference type="FunFam" id="2.60.40.420:FF:000021">
    <property type="entry name" value="Extracellular dihydrogeodin oxidase/laccase"/>
    <property type="match status" value="1"/>
</dbReference>
<evidence type="ECO:0000256" key="12">
    <source>
        <dbReference type="ARBA" id="ARBA00023185"/>
    </source>
</evidence>
<accession>A0A177CHE1</accession>
<gene>
    <name evidence="17" type="ORF">CC84DRAFT_1187227</name>
</gene>
<dbReference type="SMR" id="A0A177CHE1"/>
<evidence type="ECO:0000256" key="13">
    <source>
        <dbReference type="SAM" id="SignalP"/>
    </source>
</evidence>
<dbReference type="SUPFAM" id="SSF49503">
    <property type="entry name" value="Cupredoxins"/>
    <property type="match status" value="3"/>
</dbReference>
<dbReference type="Pfam" id="PF00394">
    <property type="entry name" value="Cu-oxidase"/>
    <property type="match status" value="1"/>
</dbReference>
<dbReference type="GO" id="GO:0046274">
    <property type="term" value="P:lignin catabolic process"/>
    <property type="evidence" value="ECO:0007669"/>
    <property type="project" value="UniProtKB-KW"/>
</dbReference>
<dbReference type="EMBL" id="KV441552">
    <property type="protein sequence ID" value="OAG06269.1"/>
    <property type="molecule type" value="Genomic_DNA"/>
</dbReference>
<dbReference type="GeneID" id="28764400"/>
<dbReference type="AlphaFoldDB" id="A0A177CHE1"/>
<dbReference type="PANTHER" id="PTHR11709">
    <property type="entry name" value="MULTI-COPPER OXIDASE"/>
    <property type="match status" value="1"/>
</dbReference>
<dbReference type="EC" id="1.10.3.2" evidence="4"/>
<dbReference type="Pfam" id="PF07731">
    <property type="entry name" value="Cu-oxidase_2"/>
    <property type="match status" value="1"/>
</dbReference>
<keyword evidence="6 13" id="KW-0732">Signal</keyword>
<evidence type="ECO:0000256" key="10">
    <source>
        <dbReference type="ARBA" id="ARBA00023157"/>
    </source>
</evidence>
<dbReference type="InParanoid" id="A0A177CHE1"/>
<dbReference type="InterPro" id="IPR045087">
    <property type="entry name" value="Cu-oxidase_fam"/>
</dbReference>
<evidence type="ECO:0000259" key="14">
    <source>
        <dbReference type="Pfam" id="PF00394"/>
    </source>
</evidence>
<keyword evidence="10" id="KW-1015">Disulfide bond</keyword>
<evidence type="ECO:0000256" key="2">
    <source>
        <dbReference type="ARBA" id="ARBA00001935"/>
    </source>
</evidence>
<feature type="signal peptide" evidence="13">
    <location>
        <begin position="1"/>
        <end position="17"/>
    </location>
</feature>
<feature type="domain" description="Plastocyanin-like" evidence="16">
    <location>
        <begin position="92"/>
        <end position="207"/>
    </location>
</feature>
<dbReference type="STRING" id="1460663.A0A177CHE1"/>
<keyword evidence="8" id="KW-0560">Oxidoreductase</keyword>
<dbReference type="RefSeq" id="XP_018036634.1">
    <property type="nucleotide sequence ID" value="XM_018180914.1"/>
</dbReference>
<comment type="catalytic activity">
    <reaction evidence="1">
        <text>4 hydroquinone + O2 = 4 benzosemiquinone + 2 H2O</text>
        <dbReference type="Rhea" id="RHEA:11276"/>
        <dbReference type="ChEBI" id="CHEBI:15377"/>
        <dbReference type="ChEBI" id="CHEBI:15379"/>
        <dbReference type="ChEBI" id="CHEBI:17594"/>
        <dbReference type="ChEBI" id="CHEBI:17977"/>
        <dbReference type="EC" id="1.10.3.2"/>
    </reaction>
</comment>
<proteinExistence type="inferred from homology"/>
<evidence type="ECO:0000256" key="9">
    <source>
        <dbReference type="ARBA" id="ARBA00023008"/>
    </source>
</evidence>
<dbReference type="CDD" id="cd13901">
    <property type="entry name" value="CuRO_3_MaLCC_like"/>
    <property type="match status" value="1"/>
</dbReference>